<evidence type="ECO:0000256" key="11">
    <source>
        <dbReference type="RuleBase" id="RU000537"/>
    </source>
</evidence>
<evidence type="ECO:0000313" key="15">
    <source>
        <dbReference type="Proteomes" id="UP000823891"/>
    </source>
</evidence>
<proteinExistence type="inferred from homology"/>
<keyword evidence="10" id="KW-1003">Cell membrane</keyword>
<evidence type="ECO:0000256" key="6">
    <source>
        <dbReference type="ARBA" id="ARBA00022989"/>
    </source>
</evidence>
<dbReference type="EMBL" id="DWWS01000017">
    <property type="protein sequence ID" value="HJC22819.1"/>
    <property type="molecule type" value="Genomic_DNA"/>
</dbReference>
<dbReference type="Gene3D" id="1.10.3370.10">
    <property type="entry name" value="SecY subunit domain"/>
    <property type="match status" value="1"/>
</dbReference>
<gene>
    <name evidence="10 14" type="primary">secY</name>
    <name evidence="14" type="ORF">H9761_03845</name>
</gene>
<keyword evidence="8 10" id="KW-0472">Membrane</keyword>
<comment type="function">
    <text evidence="10 11">The central subunit of the protein translocation channel SecYEG. Consists of two halves formed by TMs 1-5 and 6-10. These two domains form a lateral gate at the front which open onto the bilayer between TMs 2 and 7, and are clamped together by SecE at the back. The channel is closed by both a pore ring composed of hydrophobic SecY resides and a short helix (helix 2A) on the extracellular side of the membrane which forms a plug. The plug probably moves laterally to allow the channel to open. The ring and the pore may move independently.</text>
</comment>
<feature type="transmembrane region" description="Helical" evidence="10">
    <location>
        <begin position="399"/>
        <end position="419"/>
    </location>
</feature>
<feature type="transmembrane region" description="Helical" evidence="10">
    <location>
        <begin position="146"/>
        <end position="166"/>
    </location>
</feature>
<name>A0A9D2NFL3_9FIRM</name>
<dbReference type="PANTHER" id="PTHR10906">
    <property type="entry name" value="SECY/SEC61-ALPHA FAMILY MEMBER"/>
    <property type="match status" value="1"/>
</dbReference>
<comment type="caution">
    <text evidence="10">Lacks conserved residue(s) required for the propagation of feature annotation.</text>
</comment>
<dbReference type="NCBIfam" id="TIGR00967">
    <property type="entry name" value="3a0501s007"/>
    <property type="match status" value="1"/>
</dbReference>
<dbReference type="HAMAP" id="MF_01465">
    <property type="entry name" value="SecY"/>
    <property type="match status" value="1"/>
</dbReference>
<evidence type="ECO:0000256" key="10">
    <source>
        <dbReference type="HAMAP-Rule" id="MF_01465"/>
    </source>
</evidence>
<feature type="transmembrane region" description="Helical" evidence="10">
    <location>
        <begin position="371"/>
        <end position="393"/>
    </location>
</feature>
<dbReference type="Proteomes" id="UP000823891">
    <property type="component" value="Unassembled WGS sequence"/>
</dbReference>
<feature type="transmembrane region" description="Helical" evidence="10">
    <location>
        <begin position="114"/>
        <end position="134"/>
    </location>
</feature>
<dbReference type="Pfam" id="PF00344">
    <property type="entry name" value="SecY"/>
    <property type="match status" value="1"/>
</dbReference>
<keyword evidence="5 10" id="KW-0653">Protein transport</keyword>
<dbReference type="AlphaFoldDB" id="A0A9D2NFL3"/>
<sequence length="437" mass="47459">MLTTLKNAFKMGELRKKILFTLAMLVVIRLGSQLPVPGVDRSYFANWFAAQTGDAFNFFDAFTGGSFENMSLFALNITPYITSSIIIQLLTIAIPKLEEMQKDGEEGRKKLTAITRYVTVGLALIQSAAMAIGFGGSGLLEEYNALNVITVIAALTAGSAFLMWIGERITENGVGNGISIVLVINIISRIPQDFTSLFNQFVFGKPVATAVLAVIIILAVVLAMVILVIILNDATRKIPVQYAKKVQGRKMVGGQSTNIPLKVNTAGVIPVIFASSIMQFPVIICSLLGYSGTGVWRHILNGLSSNNWCNPSQPVYSIGLVVYIVLVIFFAYFYTSITFNPLEIANNMKKQGGFIPGIRPGKPTSDYLNKILNYVIFIGACGLTIICVIPFIFNGVFGASVSFGGTSLIIIVSVVLETIKQIESLMLVRNYKGFLND</sequence>
<protein>
    <recommendedName>
        <fullName evidence="9 10">Protein translocase subunit SecY</fullName>
    </recommendedName>
</protein>
<dbReference type="PROSITE" id="PS00755">
    <property type="entry name" value="SECY_1"/>
    <property type="match status" value="1"/>
</dbReference>
<comment type="similarity">
    <text evidence="2 10 13">Belongs to the SecY/SEC61-alpha family.</text>
</comment>
<dbReference type="PRINTS" id="PR00303">
    <property type="entry name" value="SECYTRNLCASE"/>
</dbReference>
<dbReference type="InterPro" id="IPR002208">
    <property type="entry name" value="SecY/SEC61-alpha"/>
</dbReference>
<organism evidence="14 15">
    <name type="scientific">Candidatus Eisenbergiella merdavium</name>
    <dbReference type="NCBI Taxonomy" id="2838551"/>
    <lineage>
        <taxon>Bacteria</taxon>
        <taxon>Bacillati</taxon>
        <taxon>Bacillota</taxon>
        <taxon>Clostridia</taxon>
        <taxon>Lachnospirales</taxon>
        <taxon>Lachnospiraceae</taxon>
        <taxon>Eisenbergiella</taxon>
    </lineage>
</organism>
<feature type="transmembrane region" description="Helical" evidence="10">
    <location>
        <begin position="72"/>
        <end position="94"/>
    </location>
</feature>
<evidence type="ECO:0000313" key="14">
    <source>
        <dbReference type="EMBL" id="HJC22819.1"/>
    </source>
</evidence>
<dbReference type="SUPFAM" id="SSF103491">
    <property type="entry name" value="Preprotein translocase SecY subunit"/>
    <property type="match status" value="1"/>
</dbReference>
<keyword evidence="3 10" id="KW-0813">Transport</keyword>
<keyword evidence="4 10" id="KW-0812">Transmembrane</keyword>
<evidence type="ECO:0000256" key="1">
    <source>
        <dbReference type="ARBA" id="ARBA00004141"/>
    </source>
</evidence>
<reference evidence="14" key="1">
    <citation type="journal article" date="2021" name="PeerJ">
        <title>Extensive microbial diversity within the chicken gut microbiome revealed by metagenomics and culture.</title>
        <authorList>
            <person name="Gilroy R."/>
            <person name="Ravi A."/>
            <person name="Getino M."/>
            <person name="Pursley I."/>
            <person name="Horton D.L."/>
            <person name="Alikhan N.F."/>
            <person name="Baker D."/>
            <person name="Gharbi K."/>
            <person name="Hall N."/>
            <person name="Watson M."/>
            <person name="Adriaenssens E.M."/>
            <person name="Foster-Nyarko E."/>
            <person name="Jarju S."/>
            <person name="Secka A."/>
            <person name="Antonio M."/>
            <person name="Oren A."/>
            <person name="Chaudhuri R.R."/>
            <person name="La Ragione R."/>
            <person name="Hildebrand F."/>
            <person name="Pallen M.J."/>
        </authorList>
    </citation>
    <scope>NUCLEOTIDE SEQUENCE</scope>
    <source>
        <strain evidence="14">USAMLcec2-132</strain>
    </source>
</reference>
<feature type="transmembrane region" description="Helical" evidence="10">
    <location>
        <begin position="173"/>
        <end position="190"/>
    </location>
</feature>
<dbReference type="InterPro" id="IPR026593">
    <property type="entry name" value="SecY"/>
</dbReference>
<evidence type="ECO:0000256" key="13">
    <source>
        <dbReference type="RuleBase" id="RU004349"/>
    </source>
</evidence>
<dbReference type="GO" id="GO:0043952">
    <property type="term" value="P:protein transport by the Sec complex"/>
    <property type="evidence" value="ECO:0007669"/>
    <property type="project" value="UniProtKB-UniRule"/>
</dbReference>
<dbReference type="PIRSF" id="PIRSF004557">
    <property type="entry name" value="SecY"/>
    <property type="match status" value="1"/>
</dbReference>
<comment type="subunit">
    <text evidence="10">Component of the Sec protein translocase complex. Heterotrimer consisting of SecY, SecE and SecG subunits. The heterotrimers can form oligomers, although 1 heterotrimer is thought to be able to translocate proteins. Interacts with the ribosome. Interacts with SecDF, and other proteins may be involved. Interacts with SecA.</text>
</comment>
<keyword evidence="7 10" id="KW-0811">Translocation</keyword>
<feature type="transmembrane region" description="Helical" evidence="10">
    <location>
        <begin position="210"/>
        <end position="231"/>
    </location>
</feature>
<dbReference type="InterPro" id="IPR023201">
    <property type="entry name" value="SecY_dom_sf"/>
</dbReference>
<evidence type="ECO:0000256" key="12">
    <source>
        <dbReference type="RuleBase" id="RU003484"/>
    </source>
</evidence>
<feature type="transmembrane region" description="Helical" evidence="10">
    <location>
        <begin position="315"/>
        <end position="334"/>
    </location>
</feature>
<dbReference type="GO" id="GO:0006605">
    <property type="term" value="P:protein targeting"/>
    <property type="evidence" value="ECO:0007669"/>
    <property type="project" value="UniProtKB-UniRule"/>
</dbReference>
<dbReference type="FunFam" id="1.10.3370.10:FF:000001">
    <property type="entry name" value="Preprotein translocase subunit SecY"/>
    <property type="match status" value="1"/>
</dbReference>
<evidence type="ECO:0000256" key="9">
    <source>
        <dbReference type="ARBA" id="ARBA00039733"/>
    </source>
</evidence>
<evidence type="ECO:0000256" key="5">
    <source>
        <dbReference type="ARBA" id="ARBA00022927"/>
    </source>
</evidence>
<accession>A0A9D2NFL3</accession>
<evidence type="ECO:0000256" key="4">
    <source>
        <dbReference type="ARBA" id="ARBA00022692"/>
    </source>
</evidence>
<comment type="subcellular location">
    <subcellularLocation>
        <location evidence="10">Cell membrane</location>
        <topology evidence="10">Multi-pass membrane protein</topology>
    </subcellularLocation>
    <subcellularLocation>
        <location evidence="1 12">Membrane</location>
        <topology evidence="1 12">Multi-pass membrane protein</topology>
    </subcellularLocation>
</comment>
<evidence type="ECO:0000256" key="7">
    <source>
        <dbReference type="ARBA" id="ARBA00023010"/>
    </source>
</evidence>
<dbReference type="GO" id="GO:0005886">
    <property type="term" value="C:plasma membrane"/>
    <property type="evidence" value="ECO:0007669"/>
    <property type="project" value="UniProtKB-SubCell"/>
</dbReference>
<evidence type="ECO:0000256" key="8">
    <source>
        <dbReference type="ARBA" id="ARBA00023136"/>
    </source>
</evidence>
<dbReference type="PROSITE" id="PS00756">
    <property type="entry name" value="SECY_2"/>
    <property type="match status" value="1"/>
</dbReference>
<comment type="caution">
    <text evidence="14">The sequence shown here is derived from an EMBL/GenBank/DDBJ whole genome shotgun (WGS) entry which is preliminary data.</text>
</comment>
<reference evidence="14" key="2">
    <citation type="submission" date="2021-04" db="EMBL/GenBank/DDBJ databases">
        <authorList>
            <person name="Gilroy R."/>
        </authorList>
    </citation>
    <scope>NUCLEOTIDE SEQUENCE</scope>
    <source>
        <strain evidence="14">USAMLcec2-132</strain>
    </source>
</reference>
<dbReference type="InterPro" id="IPR030659">
    <property type="entry name" value="SecY_CS"/>
</dbReference>
<keyword evidence="6 10" id="KW-1133">Transmembrane helix</keyword>
<dbReference type="GO" id="GO:0065002">
    <property type="term" value="P:intracellular protein transmembrane transport"/>
    <property type="evidence" value="ECO:0007669"/>
    <property type="project" value="UniProtKB-UniRule"/>
</dbReference>
<feature type="transmembrane region" description="Helical" evidence="10">
    <location>
        <begin position="268"/>
        <end position="290"/>
    </location>
</feature>
<evidence type="ECO:0000256" key="2">
    <source>
        <dbReference type="ARBA" id="ARBA00005751"/>
    </source>
</evidence>
<evidence type="ECO:0000256" key="3">
    <source>
        <dbReference type="ARBA" id="ARBA00022448"/>
    </source>
</evidence>